<evidence type="ECO:0000313" key="2">
    <source>
        <dbReference type="Proteomes" id="UP000094197"/>
    </source>
</evidence>
<organism evidence="1 2">
    <name type="scientific">Leptospira tipperaryensis</name>
    <dbReference type="NCBI Taxonomy" id="2564040"/>
    <lineage>
        <taxon>Bacteria</taxon>
        <taxon>Pseudomonadati</taxon>
        <taxon>Spirochaetota</taxon>
        <taxon>Spirochaetia</taxon>
        <taxon>Leptospirales</taxon>
        <taxon>Leptospiraceae</taxon>
        <taxon>Leptospira</taxon>
    </lineage>
</organism>
<keyword evidence="2" id="KW-1185">Reference proteome</keyword>
<proteinExistence type="predicted"/>
<evidence type="ECO:0000313" key="1">
    <source>
        <dbReference type="EMBL" id="AOP36252.1"/>
    </source>
</evidence>
<protein>
    <submittedName>
        <fullName evidence="1">Uncharacterized protein</fullName>
    </submittedName>
</protein>
<reference evidence="1 2" key="1">
    <citation type="submission" date="2016-04" db="EMBL/GenBank/DDBJ databases">
        <title>Complete genome seqeunce of Leptospira alstonii serovar Room22.</title>
        <authorList>
            <person name="Nally J.E."/>
            <person name="Bayles D.O."/>
            <person name="Hurley D."/>
            <person name="Fanning S."/>
            <person name="McMahon B.J."/>
            <person name="Arent Z."/>
        </authorList>
    </citation>
    <scope>NUCLEOTIDE SEQUENCE [LARGE SCALE GENOMIC DNA]</scope>
    <source>
        <strain evidence="1 2">GWTS #1</strain>
    </source>
</reference>
<accession>A0A1D7V335</accession>
<dbReference type="AlphaFoldDB" id="A0A1D7V335"/>
<name>A0A1D7V335_9LEPT</name>
<dbReference type="EMBL" id="CP015218">
    <property type="protein sequence ID" value="AOP36252.1"/>
    <property type="molecule type" value="Genomic_DNA"/>
</dbReference>
<dbReference type="Proteomes" id="UP000094197">
    <property type="component" value="Chromosome 2"/>
</dbReference>
<dbReference type="KEGG" id="laj:A0128_19690"/>
<sequence>MQLRSKESSSRSICIVFIGELDYIVIKKHSEFGPVSIKKITLGLRSCGTNEGDDNFESLKKKLHAKSRVIVRSRSKDIYEKFCIQINRFKIRMIFFKKVFI</sequence>
<gene>
    <name evidence="1" type="ORF">A0128_19690</name>
</gene>